<keyword evidence="2" id="KW-1185">Reference proteome</keyword>
<accession>B5CNN4</accession>
<dbReference type="HOGENOM" id="CLU_3140344_0_0_9"/>
<name>B5CNN4_9FIRM</name>
<evidence type="ECO:0000313" key="1">
    <source>
        <dbReference type="EMBL" id="EDY33315.1"/>
    </source>
</evidence>
<proteinExistence type="predicted"/>
<reference evidence="1 2" key="1">
    <citation type="submission" date="2008-08" db="EMBL/GenBank/DDBJ databases">
        <title>Draft genome sequence of Ruminococcus lactaris ATCC 29176.</title>
        <authorList>
            <person name="Sudarsanam P."/>
            <person name="Ley R."/>
            <person name="Guruge J."/>
            <person name="Turnbaugh P.J."/>
            <person name="Mahowald M."/>
            <person name="Liep D."/>
            <person name="Gordon J."/>
        </authorList>
    </citation>
    <scope>NUCLEOTIDE SEQUENCE [LARGE SCALE GENOMIC DNA]</scope>
    <source>
        <strain evidence="1 2">ATCC 29176</strain>
    </source>
</reference>
<dbReference type="EMBL" id="ABOU02000028">
    <property type="protein sequence ID" value="EDY33315.1"/>
    <property type="molecule type" value="Genomic_DNA"/>
</dbReference>
<gene>
    <name evidence="1" type="ORF">RUMLAC_01074</name>
</gene>
<sequence length="49" mass="5913">MRNNGKFQIHPFMNENTADGHIQIYYSICIWKVKELMNHHLHHHLQSSL</sequence>
<evidence type="ECO:0000313" key="2">
    <source>
        <dbReference type="Proteomes" id="UP000003254"/>
    </source>
</evidence>
<protein>
    <submittedName>
        <fullName evidence="1">Uncharacterized protein</fullName>
    </submittedName>
</protein>
<dbReference type="Proteomes" id="UP000003254">
    <property type="component" value="Unassembled WGS sequence"/>
</dbReference>
<reference evidence="1 2" key="2">
    <citation type="submission" date="2008-08" db="EMBL/GenBank/DDBJ databases">
        <authorList>
            <person name="Fulton L."/>
            <person name="Clifton S."/>
            <person name="Fulton B."/>
            <person name="Xu J."/>
            <person name="Minx P."/>
            <person name="Pepin K.H."/>
            <person name="Johnson M."/>
            <person name="Bhonagiri V."/>
            <person name="Nash W.E."/>
            <person name="Mardis E.R."/>
            <person name="Wilson R.K."/>
        </authorList>
    </citation>
    <scope>NUCLEOTIDE SEQUENCE [LARGE SCALE GENOMIC DNA]</scope>
    <source>
        <strain evidence="1 2">ATCC 29176</strain>
    </source>
</reference>
<organism evidence="1 2">
    <name type="scientific">[Ruminococcus] lactaris ATCC 29176</name>
    <dbReference type="NCBI Taxonomy" id="471875"/>
    <lineage>
        <taxon>Bacteria</taxon>
        <taxon>Bacillati</taxon>
        <taxon>Bacillota</taxon>
        <taxon>Clostridia</taxon>
        <taxon>Lachnospirales</taxon>
        <taxon>Lachnospiraceae</taxon>
        <taxon>Mediterraneibacter</taxon>
    </lineage>
</organism>
<comment type="caution">
    <text evidence="1">The sequence shown here is derived from an EMBL/GenBank/DDBJ whole genome shotgun (WGS) entry which is preliminary data.</text>
</comment>
<dbReference type="AlphaFoldDB" id="B5CNN4"/>